<feature type="domain" description="PARG helical" evidence="7">
    <location>
        <begin position="256"/>
        <end position="374"/>
    </location>
</feature>
<sequence>MALKPQCRDTEIVLKHHSRMSGNCRNDSSQMKDALEHKPTEAMERGQGAKCQPSGGVPVENLIDFSDTPAPKSQHGHSNRERAETTKTDGESERERQEKEVGGWRTEEDKQMAKEKWSRNKREDKNGSICLLSELRRAPACHLQLDPLTFTRTHSVFIDVKEYSRTKSLIAQPGQHVWNKDFVKMPCSKESHMTKTKIGISFEVARWDEIFEHLGNLSKKPTASVADVEKAIKKYNPKYGDRWSFDALNTFVKKTPEQENYYTSVFPKIAELAIKLPQCIKKAIPLLQKGQMRSITLSQFQIACLLANAFYCTFPHRNSQNPKAEYHNYPSINFNSLFENWSERKREKLRAILYYFRTVTDSGTKPSGLVTFERRFISEQHMPNWRSVNEMLPKLHVTSEGCIEEQGTGMLQVDFACNIIGGGVLGSGLVQEEILFLINPELIVSRLFTEKLGDNECLFITGSQQFSKYTGYSDSFEWMGPHTDSTSSDEWKRKHRQIVAIDALYFRHQSEQYNMRQITRELNKAYCGFKPNDSIPPDYIPAIATGNWGCGAFNGDPQLKALIQLMAAAKVKRGVAFFTFNNTRLENDLRKMHHLLVTLKTSVGNLYNLLGDYCDVMRKNSTREELFTWMEKRLEQRSQL</sequence>
<feature type="compositionally biased region" description="Basic and acidic residues" evidence="5">
    <location>
        <begin position="78"/>
        <end position="120"/>
    </location>
</feature>
<accession>A0ABD0W2L6</accession>
<dbReference type="PANTHER" id="PTHR12837:SF9">
    <property type="entry name" value="POLY(ADP-RIBOSE) GLYCOHYDROLASE"/>
    <property type="match status" value="1"/>
</dbReference>
<evidence type="ECO:0000259" key="7">
    <source>
        <dbReference type="Pfam" id="PF20811"/>
    </source>
</evidence>
<dbReference type="GO" id="GO:0004649">
    <property type="term" value="F:poly(ADP-ribose) glycohydrolase activity"/>
    <property type="evidence" value="ECO:0007669"/>
    <property type="project" value="UniProtKB-EC"/>
</dbReference>
<feature type="compositionally biased region" description="Basic and acidic residues" evidence="5">
    <location>
        <begin position="33"/>
        <end position="44"/>
    </location>
</feature>
<organism evidence="8 9">
    <name type="scientific">Umbra pygmaea</name>
    <name type="common">Eastern mudminnow</name>
    <dbReference type="NCBI Taxonomy" id="75934"/>
    <lineage>
        <taxon>Eukaryota</taxon>
        <taxon>Metazoa</taxon>
        <taxon>Chordata</taxon>
        <taxon>Craniata</taxon>
        <taxon>Vertebrata</taxon>
        <taxon>Euteleostomi</taxon>
        <taxon>Actinopterygii</taxon>
        <taxon>Neopterygii</taxon>
        <taxon>Teleostei</taxon>
        <taxon>Protacanthopterygii</taxon>
        <taxon>Esociformes</taxon>
        <taxon>Umbridae</taxon>
        <taxon>Umbra</taxon>
    </lineage>
</organism>
<evidence type="ECO:0000313" key="9">
    <source>
        <dbReference type="Proteomes" id="UP001557470"/>
    </source>
</evidence>
<feature type="compositionally biased region" description="Basic and acidic residues" evidence="5">
    <location>
        <begin position="1"/>
        <end position="14"/>
    </location>
</feature>
<protein>
    <recommendedName>
        <fullName evidence="2">poly(ADP-ribose) glycohydrolase</fullName>
        <ecNumber evidence="2">3.2.1.143</ecNumber>
    </recommendedName>
</protein>
<dbReference type="EC" id="3.2.1.143" evidence="2"/>
<evidence type="ECO:0000256" key="4">
    <source>
        <dbReference type="PIRSR" id="PIRSR607724-1"/>
    </source>
</evidence>
<feature type="active site" evidence="4">
    <location>
        <position position="432"/>
    </location>
</feature>
<comment type="similarity">
    <text evidence="1">Belongs to the poly(ADP-ribose) glycohydrolase family.</text>
</comment>
<feature type="compositionally biased region" description="Polar residues" evidence="5">
    <location>
        <begin position="20"/>
        <end position="31"/>
    </location>
</feature>
<dbReference type="InterPro" id="IPR048362">
    <property type="entry name" value="PARG_helical"/>
</dbReference>
<evidence type="ECO:0000259" key="6">
    <source>
        <dbReference type="Pfam" id="PF05028"/>
    </source>
</evidence>
<evidence type="ECO:0000256" key="1">
    <source>
        <dbReference type="ARBA" id="ARBA00009545"/>
    </source>
</evidence>
<proteinExistence type="inferred from homology"/>
<dbReference type="AlphaFoldDB" id="A0ABD0W2L6"/>
<dbReference type="Proteomes" id="UP001557470">
    <property type="component" value="Unassembled WGS sequence"/>
</dbReference>
<dbReference type="InterPro" id="IPR007724">
    <property type="entry name" value="Poly_GlycHdrlase"/>
</dbReference>
<gene>
    <name evidence="8" type="ORF">UPYG_G00277940</name>
</gene>
<feature type="domain" description="PARG catalytic Macro" evidence="6">
    <location>
        <begin position="382"/>
        <end position="586"/>
    </location>
</feature>
<dbReference type="PANTHER" id="PTHR12837">
    <property type="entry name" value="POLY ADP-RIBOSE GLYCOHYDROLASE"/>
    <property type="match status" value="1"/>
</dbReference>
<dbReference type="EMBL" id="JAGEUA010000009">
    <property type="protein sequence ID" value="KAL0965189.1"/>
    <property type="molecule type" value="Genomic_DNA"/>
</dbReference>
<feature type="region of interest" description="Disordered" evidence="5">
    <location>
        <begin position="1"/>
        <end position="120"/>
    </location>
</feature>
<keyword evidence="9" id="KW-1185">Reference proteome</keyword>
<comment type="caution">
    <text evidence="8">The sequence shown here is derived from an EMBL/GenBank/DDBJ whole genome shotgun (WGS) entry which is preliminary data.</text>
</comment>
<keyword evidence="3" id="KW-0378">Hydrolase</keyword>
<reference evidence="8 9" key="1">
    <citation type="submission" date="2024-06" db="EMBL/GenBank/DDBJ databases">
        <authorList>
            <person name="Pan Q."/>
            <person name="Wen M."/>
            <person name="Jouanno E."/>
            <person name="Zahm M."/>
            <person name="Klopp C."/>
            <person name="Cabau C."/>
            <person name="Louis A."/>
            <person name="Berthelot C."/>
            <person name="Parey E."/>
            <person name="Roest Crollius H."/>
            <person name="Montfort J."/>
            <person name="Robinson-Rechavi M."/>
            <person name="Bouchez O."/>
            <person name="Lampietro C."/>
            <person name="Lopez Roques C."/>
            <person name="Donnadieu C."/>
            <person name="Postlethwait J."/>
            <person name="Bobe J."/>
            <person name="Verreycken H."/>
            <person name="Guiguen Y."/>
        </authorList>
    </citation>
    <scope>NUCLEOTIDE SEQUENCE [LARGE SCALE GENOMIC DNA]</scope>
    <source>
        <strain evidence="8">Up_M1</strain>
        <tissue evidence="8">Testis</tissue>
    </source>
</reference>
<dbReference type="Pfam" id="PF05028">
    <property type="entry name" value="PARG_cat_C"/>
    <property type="match status" value="1"/>
</dbReference>
<evidence type="ECO:0000256" key="5">
    <source>
        <dbReference type="SAM" id="MobiDB-lite"/>
    </source>
</evidence>
<feature type="active site" evidence="4">
    <location>
        <position position="433"/>
    </location>
</feature>
<feature type="active site" evidence="4">
    <location>
        <position position="414"/>
    </location>
</feature>
<evidence type="ECO:0000313" key="8">
    <source>
        <dbReference type="EMBL" id="KAL0965189.1"/>
    </source>
</evidence>
<dbReference type="Pfam" id="PF20811">
    <property type="entry name" value="PARG_cat_N"/>
    <property type="match status" value="1"/>
</dbReference>
<dbReference type="InterPro" id="IPR046372">
    <property type="entry name" value="PARG_cat_C"/>
</dbReference>
<evidence type="ECO:0000256" key="2">
    <source>
        <dbReference type="ARBA" id="ARBA00012255"/>
    </source>
</evidence>
<evidence type="ECO:0000256" key="3">
    <source>
        <dbReference type="ARBA" id="ARBA00022801"/>
    </source>
</evidence>
<name>A0ABD0W2L6_UMBPY</name>